<dbReference type="eggNOG" id="COG1413">
    <property type="taxonomic scope" value="Bacteria"/>
</dbReference>
<feature type="domain" description="3-keto-alpha-glucoside-1,2-lyase/3-keto-2-hydroxy-glucal hydratase" evidence="2">
    <location>
        <begin position="46"/>
        <end position="227"/>
    </location>
</feature>
<dbReference type="Gene3D" id="2.60.120.560">
    <property type="entry name" value="Exo-inulinase, domain 1"/>
    <property type="match status" value="1"/>
</dbReference>
<gene>
    <name evidence="3" type="ORF">DSM3645_08025</name>
</gene>
<dbReference type="InterPro" id="IPR010496">
    <property type="entry name" value="AL/BT2_dom"/>
</dbReference>
<dbReference type="RefSeq" id="WP_002655201.1">
    <property type="nucleotide sequence ID" value="NZ_CH672377.1"/>
</dbReference>
<feature type="signal peptide" evidence="1">
    <location>
        <begin position="1"/>
        <end position="37"/>
    </location>
</feature>
<dbReference type="STRING" id="314230.DSM3645_08025"/>
<reference evidence="3 4" key="1">
    <citation type="submission" date="2006-02" db="EMBL/GenBank/DDBJ databases">
        <authorList>
            <person name="Amann R."/>
            <person name="Ferriera S."/>
            <person name="Johnson J."/>
            <person name="Kravitz S."/>
            <person name="Halpern A."/>
            <person name="Remington K."/>
            <person name="Beeson K."/>
            <person name="Tran B."/>
            <person name="Rogers Y.-H."/>
            <person name="Friedman R."/>
            <person name="Venter J.C."/>
        </authorList>
    </citation>
    <scope>NUCLEOTIDE SEQUENCE [LARGE SCALE GENOMIC DNA]</scope>
    <source>
        <strain evidence="3 4">DSM 3645</strain>
    </source>
</reference>
<dbReference type="GO" id="GO:0016787">
    <property type="term" value="F:hydrolase activity"/>
    <property type="evidence" value="ECO:0007669"/>
    <property type="project" value="InterPro"/>
</dbReference>
<dbReference type="HOGENOM" id="CLU_1145470_0_0_0"/>
<sequence>MNKTFARRQLGKFASRLRCSTTAIVLLMATVCLSTHADNLPKMTHTRLFNERDLQGWRPAVCCDAKLLTAQDRETLADLATQDMGVHWQAAFGILQYDGAGKPIETERTFGPCRLSFQWKCEPCASTQIGLPGGRSIAIGDAHSDGDGSRASGAIYDGCRRIVKPTLGADSPRGEWNQMMIYVRRNQIDVWLNGRRVAISDEFSTELEGPIRLGGGPAPLYFRNLVVEPLDDTPSAPNPSLP</sequence>
<name>A3ZY13_9BACT</name>
<dbReference type="Pfam" id="PF06439">
    <property type="entry name" value="3keto-disac_hyd"/>
    <property type="match status" value="1"/>
</dbReference>
<keyword evidence="1" id="KW-0732">Signal</keyword>
<dbReference type="Proteomes" id="UP000004358">
    <property type="component" value="Unassembled WGS sequence"/>
</dbReference>
<dbReference type="AlphaFoldDB" id="A3ZY13"/>
<evidence type="ECO:0000259" key="2">
    <source>
        <dbReference type="Pfam" id="PF06439"/>
    </source>
</evidence>
<comment type="caution">
    <text evidence="3">The sequence shown here is derived from an EMBL/GenBank/DDBJ whole genome shotgun (WGS) entry which is preliminary data.</text>
</comment>
<protein>
    <recommendedName>
        <fullName evidence="2">3-keto-alpha-glucoside-1,2-lyase/3-keto-2-hydroxy-glucal hydratase domain-containing protein</fullName>
    </recommendedName>
</protein>
<dbReference type="OrthoDB" id="266164at2"/>
<evidence type="ECO:0000313" key="3">
    <source>
        <dbReference type="EMBL" id="EAQ78724.1"/>
    </source>
</evidence>
<feature type="chain" id="PRO_5002665237" description="3-keto-alpha-glucoside-1,2-lyase/3-keto-2-hydroxy-glucal hydratase domain-containing protein" evidence="1">
    <location>
        <begin position="38"/>
        <end position="242"/>
    </location>
</feature>
<evidence type="ECO:0000313" key="4">
    <source>
        <dbReference type="Proteomes" id="UP000004358"/>
    </source>
</evidence>
<proteinExistence type="predicted"/>
<organism evidence="3 4">
    <name type="scientific">Blastopirellula marina DSM 3645</name>
    <dbReference type="NCBI Taxonomy" id="314230"/>
    <lineage>
        <taxon>Bacteria</taxon>
        <taxon>Pseudomonadati</taxon>
        <taxon>Planctomycetota</taxon>
        <taxon>Planctomycetia</taxon>
        <taxon>Pirellulales</taxon>
        <taxon>Pirellulaceae</taxon>
        <taxon>Blastopirellula</taxon>
    </lineage>
</organism>
<accession>A3ZY13</accession>
<dbReference type="EMBL" id="AANZ01000019">
    <property type="protein sequence ID" value="EAQ78724.1"/>
    <property type="molecule type" value="Genomic_DNA"/>
</dbReference>
<evidence type="ECO:0000256" key="1">
    <source>
        <dbReference type="SAM" id="SignalP"/>
    </source>
</evidence>